<comment type="caution">
    <text evidence="1">The sequence shown here is derived from an EMBL/GenBank/DDBJ whole genome shotgun (WGS) entry which is preliminary data.</text>
</comment>
<keyword evidence="2" id="KW-1185">Reference proteome</keyword>
<proteinExistence type="predicted"/>
<accession>A0A1E5NY30</accession>
<geneLocation type="plasmid" evidence="2">
    <name>pacmp1</name>
</geneLocation>
<evidence type="ECO:0000313" key="2">
    <source>
        <dbReference type="Proteomes" id="UP000095705"/>
    </source>
</evidence>
<dbReference type="Proteomes" id="UP000095705">
    <property type="component" value="Plasmid pACMP1"/>
</dbReference>
<protein>
    <submittedName>
        <fullName evidence="1">Uncharacterized protein</fullName>
    </submittedName>
</protein>
<reference evidence="1 2" key="1">
    <citation type="submission" date="2016-08" db="EMBL/GenBank/DDBJ databases">
        <title>The complete genome of Streptomyces subrutilus 10-1-1.</title>
        <authorList>
            <person name="Chen X."/>
        </authorList>
    </citation>
    <scope>NUCLEOTIDE SEQUENCE [LARGE SCALE GENOMIC DNA]</scope>
    <source>
        <strain evidence="1 2">10-1-1</strain>
        <plasmid evidence="2">pacmp1</plasmid>
    </source>
</reference>
<organism evidence="1 2">
    <name type="scientific">Streptomyces subrutilus</name>
    <dbReference type="NCBI Taxonomy" id="36818"/>
    <lineage>
        <taxon>Bacteria</taxon>
        <taxon>Bacillati</taxon>
        <taxon>Actinomycetota</taxon>
        <taxon>Actinomycetes</taxon>
        <taxon>Kitasatosporales</taxon>
        <taxon>Streptomycetaceae</taxon>
        <taxon>Streptomyces</taxon>
    </lineage>
</organism>
<dbReference type="OrthoDB" id="4179313at2"/>
<evidence type="ECO:0000313" key="1">
    <source>
        <dbReference type="EMBL" id="OEJ21115.1"/>
    </source>
</evidence>
<dbReference type="AlphaFoldDB" id="A0A1E5NY30"/>
<name>A0A1E5NY30_9ACTN</name>
<gene>
    <name evidence="1" type="ORF">BGK67_35070</name>
</gene>
<sequence length="141" mass="14814">MTERTLADADPVSELLAWLQQSTGVADALGGPGRVSGIPEAPWPHLVVTHGPGGDLRDLTWATSPEVTLELHGDPGGWPGRAELRRILLLCATAAKKVVEAPHVPGLPVISGIAPSGTLIWSPLVDGQPRWILTLAVTIHP</sequence>
<keyword evidence="1" id="KW-0614">Plasmid</keyword>
<dbReference type="EMBL" id="MEHK01000005">
    <property type="protein sequence ID" value="OEJ21115.1"/>
    <property type="molecule type" value="Genomic_DNA"/>
</dbReference>
<dbReference type="RefSeq" id="WP_069918002.1">
    <property type="nucleotide sequence ID" value="NZ_CM007203.1"/>
</dbReference>